<proteinExistence type="predicted"/>
<accession>A0AAF0RAF5</accession>
<dbReference type="AlphaFoldDB" id="A0AAF0RAF5"/>
<reference evidence="3" key="1">
    <citation type="submission" date="2023-08" db="EMBL/GenBank/DDBJ databases">
        <title>A de novo genome assembly of Solanum verrucosum Schlechtendal, a Mexican diploid species geographically isolated from the other diploid A-genome species in potato relatives.</title>
        <authorList>
            <person name="Hosaka K."/>
        </authorList>
    </citation>
    <scope>NUCLEOTIDE SEQUENCE</scope>
    <source>
        <tissue evidence="3">Young leaves</tissue>
    </source>
</reference>
<dbReference type="EMBL" id="CP133618">
    <property type="protein sequence ID" value="WMV37008.1"/>
    <property type="molecule type" value="Genomic_DNA"/>
</dbReference>
<gene>
    <name evidence="3" type="ORF">MTR67_030393</name>
</gene>
<organism evidence="3 4">
    <name type="scientific">Solanum verrucosum</name>
    <dbReference type="NCBI Taxonomy" id="315347"/>
    <lineage>
        <taxon>Eukaryota</taxon>
        <taxon>Viridiplantae</taxon>
        <taxon>Streptophyta</taxon>
        <taxon>Embryophyta</taxon>
        <taxon>Tracheophyta</taxon>
        <taxon>Spermatophyta</taxon>
        <taxon>Magnoliopsida</taxon>
        <taxon>eudicotyledons</taxon>
        <taxon>Gunneridae</taxon>
        <taxon>Pentapetalae</taxon>
        <taxon>asterids</taxon>
        <taxon>lamiids</taxon>
        <taxon>Solanales</taxon>
        <taxon>Solanaceae</taxon>
        <taxon>Solanoideae</taxon>
        <taxon>Solaneae</taxon>
        <taxon>Solanum</taxon>
    </lineage>
</organism>
<dbReference type="Pfam" id="PF10950">
    <property type="entry name" value="Organ_specific"/>
    <property type="match status" value="1"/>
</dbReference>
<evidence type="ECO:0000313" key="4">
    <source>
        <dbReference type="Proteomes" id="UP001234989"/>
    </source>
</evidence>
<dbReference type="PANTHER" id="PTHR33731">
    <property type="entry name" value="PROTEIN, PUTATIVE-RELATED"/>
    <property type="match status" value="1"/>
</dbReference>
<keyword evidence="2" id="KW-0732">Signal</keyword>
<keyword evidence="4" id="KW-1185">Reference proteome</keyword>
<feature type="chain" id="PRO_5042084564" evidence="2">
    <location>
        <begin position="23"/>
        <end position="153"/>
    </location>
</feature>
<sequence length="153" mass="17599">MKSLFALILLISLALYASSADARRDPGEYWRIVMKNEPMPIAIQHLMPRYDAPFEPRPTITAYHHNDTALKQEKSFKSRPTATSYRDNKVILKGEKSFEPRPSATGYHHDDVSLKQEKSSFTKDFEPRPIATSYRDDEVMSLKNKSLLNQGRL</sequence>
<name>A0AAF0RAF5_SOLVR</name>
<dbReference type="Proteomes" id="UP001234989">
    <property type="component" value="Chromosome 7"/>
</dbReference>
<feature type="region of interest" description="Disordered" evidence="1">
    <location>
        <begin position="87"/>
        <end position="153"/>
    </location>
</feature>
<feature type="compositionally biased region" description="Basic and acidic residues" evidence="1">
    <location>
        <begin position="107"/>
        <end position="127"/>
    </location>
</feature>
<dbReference type="PANTHER" id="PTHR33731:SF12">
    <property type="entry name" value="ORGAN-SPECIFIC PROTEIN S2"/>
    <property type="match status" value="1"/>
</dbReference>
<dbReference type="InterPro" id="IPR024489">
    <property type="entry name" value="Organ_specific_prot"/>
</dbReference>
<evidence type="ECO:0000256" key="2">
    <source>
        <dbReference type="SAM" id="SignalP"/>
    </source>
</evidence>
<protein>
    <submittedName>
        <fullName evidence="3">Uncharacterized protein</fullName>
    </submittedName>
</protein>
<feature type="signal peptide" evidence="2">
    <location>
        <begin position="1"/>
        <end position="22"/>
    </location>
</feature>
<feature type="compositionally biased region" description="Basic and acidic residues" evidence="1">
    <location>
        <begin position="87"/>
        <end position="99"/>
    </location>
</feature>
<evidence type="ECO:0000256" key="1">
    <source>
        <dbReference type="SAM" id="MobiDB-lite"/>
    </source>
</evidence>
<evidence type="ECO:0000313" key="3">
    <source>
        <dbReference type="EMBL" id="WMV37008.1"/>
    </source>
</evidence>
<feature type="compositionally biased region" description="Polar residues" evidence="1">
    <location>
        <begin position="143"/>
        <end position="153"/>
    </location>
</feature>